<reference evidence="4 5" key="1">
    <citation type="journal article" date="2014" name="Genome Announc.">
        <title>Genome Sequence and Methylome of Soil Bacterium Gemmatirosa kalamazoonensis KBS708T, a Member of the Rarely Cultivated Gemmatimonadetes Phylum.</title>
        <authorList>
            <person name="Debruyn J.M."/>
            <person name="Radosevich M."/>
            <person name="Wommack K.E."/>
            <person name="Polson S.W."/>
            <person name="Hauser L.J."/>
            <person name="Fawaz M.N."/>
            <person name="Korlach J."/>
            <person name="Tsai Y.C."/>
        </authorList>
    </citation>
    <scope>NUCLEOTIDE SEQUENCE [LARGE SCALE GENOMIC DNA]</scope>
    <source>
        <strain evidence="4 5">KBS708</strain>
    </source>
</reference>
<keyword evidence="2 4" id="KW-0378">Hydrolase</keyword>
<evidence type="ECO:0000313" key="5">
    <source>
        <dbReference type="Proteomes" id="UP000019151"/>
    </source>
</evidence>
<organism evidence="4 5">
    <name type="scientific">Gemmatirosa kalamazoonensis</name>
    <dbReference type="NCBI Taxonomy" id="861299"/>
    <lineage>
        <taxon>Bacteria</taxon>
        <taxon>Pseudomonadati</taxon>
        <taxon>Gemmatimonadota</taxon>
        <taxon>Gemmatimonadia</taxon>
        <taxon>Gemmatimonadales</taxon>
        <taxon>Gemmatimonadaceae</taxon>
        <taxon>Gemmatirosa</taxon>
    </lineage>
</organism>
<dbReference type="InterPro" id="IPR000073">
    <property type="entry name" value="AB_hydrolase_1"/>
</dbReference>
<dbReference type="InterPro" id="IPR050266">
    <property type="entry name" value="AB_hydrolase_sf"/>
</dbReference>
<comment type="similarity">
    <text evidence="1">Belongs to the peptidase S33 family.</text>
</comment>
<dbReference type="GO" id="GO:0008233">
    <property type="term" value="F:peptidase activity"/>
    <property type="evidence" value="ECO:0007669"/>
    <property type="project" value="InterPro"/>
</dbReference>
<evidence type="ECO:0000259" key="3">
    <source>
        <dbReference type="Pfam" id="PF12697"/>
    </source>
</evidence>
<dbReference type="PRINTS" id="PR00793">
    <property type="entry name" value="PROAMNOPTASE"/>
</dbReference>
<dbReference type="SUPFAM" id="SSF53474">
    <property type="entry name" value="alpha/beta-Hydrolases"/>
    <property type="match status" value="1"/>
</dbReference>
<accession>W0RHS8</accession>
<dbReference type="Gene3D" id="3.40.50.1820">
    <property type="entry name" value="alpha/beta hydrolase"/>
    <property type="match status" value="1"/>
</dbReference>
<dbReference type="PANTHER" id="PTHR43798:SF31">
    <property type="entry name" value="AB HYDROLASE SUPERFAMILY PROTEIN YCLE"/>
    <property type="match status" value="1"/>
</dbReference>
<evidence type="ECO:0000256" key="1">
    <source>
        <dbReference type="ARBA" id="ARBA00010088"/>
    </source>
</evidence>
<name>W0RHS8_9BACT</name>
<dbReference type="OrthoDB" id="53505at2"/>
<dbReference type="PRINTS" id="PR00111">
    <property type="entry name" value="ABHYDROLASE"/>
</dbReference>
<feature type="domain" description="AB hydrolase-1" evidence="3">
    <location>
        <begin position="34"/>
        <end position="279"/>
    </location>
</feature>
<keyword evidence="5" id="KW-1185">Reference proteome</keyword>
<dbReference type="InParanoid" id="W0RHS8"/>
<dbReference type="InterPro" id="IPR002410">
    <property type="entry name" value="Peptidase_S33"/>
</dbReference>
<dbReference type="GO" id="GO:0016020">
    <property type="term" value="C:membrane"/>
    <property type="evidence" value="ECO:0007669"/>
    <property type="project" value="TreeGrafter"/>
</dbReference>
<dbReference type="AlphaFoldDB" id="W0RHS8"/>
<evidence type="ECO:0000313" key="4">
    <source>
        <dbReference type="EMBL" id="AHG89982.1"/>
    </source>
</evidence>
<gene>
    <name evidence="4" type="ORF">J421_2445</name>
</gene>
<protein>
    <submittedName>
        <fullName evidence="4">Putative hydrolase</fullName>
    </submittedName>
</protein>
<dbReference type="EMBL" id="CP007128">
    <property type="protein sequence ID" value="AHG89982.1"/>
    <property type="molecule type" value="Genomic_DNA"/>
</dbReference>
<sequence>MPKHIPAPRASGYAATTDLPLYWAAWGPVGAPRVVVLHGGPGAHHDYLLPQMLRLAERYDALFYDQRGGGRSKTDDPAPITWRTHVDDLARIADELAPGPLHLVGYSWGGLLALLYTLHGRGRPPASLTLIDPAPISRAYRAEFEAEFLRRQQSPAVQALRAELAASGLRERDPAAYRQRSFELSVAGYFHDPAATHDLTPFRVTGRVQESVWKSLADYDLHVSLARVSCPTLVVHGREDPIPLASSEAAAETIPDARLVVLERSGHVPYVENPQGLWDAVEPFLREVVG</sequence>
<dbReference type="STRING" id="861299.J421_2445"/>
<proteinExistence type="inferred from homology"/>
<dbReference type="HOGENOM" id="CLU_020336_50_0_0"/>
<dbReference type="Pfam" id="PF12697">
    <property type="entry name" value="Abhydrolase_6"/>
    <property type="match status" value="1"/>
</dbReference>
<dbReference type="PANTHER" id="PTHR43798">
    <property type="entry name" value="MONOACYLGLYCEROL LIPASE"/>
    <property type="match status" value="1"/>
</dbReference>
<dbReference type="KEGG" id="gba:J421_2445"/>
<dbReference type="Proteomes" id="UP000019151">
    <property type="component" value="Chromosome"/>
</dbReference>
<evidence type="ECO:0000256" key="2">
    <source>
        <dbReference type="ARBA" id="ARBA00022801"/>
    </source>
</evidence>
<dbReference type="eggNOG" id="COG0596">
    <property type="taxonomic scope" value="Bacteria"/>
</dbReference>
<dbReference type="RefSeq" id="WP_025411457.1">
    <property type="nucleotide sequence ID" value="NZ_CP007128.1"/>
</dbReference>
<dbReference type="GO" id="GO:0006508">
    <property type="term" value="P:proteolysis"/>
    <property type="evidence" value="ECO:0007669"/>
    <property type="project" value="InterPro"/>
</dbReference>
<dbReference type="InterPro" id="IPR029058">
    <property type="entry name" value="AB_hydrolase_fold"/>
</dbReference>